<name>A0A914WMS5_9BILA</name>
<feature type="region of interest" description="Disordered" evidence="1">
    <location>
        <begin position="128"/>
        <end position="157"/>
    </location>
</feature>
<dbReference type="Proteomes" id="UP000887566">
    <property type="component" value="Unplaced"/>
</dbReference>
<protein>
    <submittedName>
        <fullName evidence="3">Uncharacterized protein</fullName>
    </submittedName>
</protein>
<keyword evidence="2" id="KW-1185">Reference proteome</keyword>
<accession>A0A914WMS5</accession>
<organism evidence="2 3">
    <name type="scientific">Plectus sambesii</name>
    <dbReference type="NCBI Taxonomy" id="2011161"/>
    <lineage>
        <taxon>Eukaryota</taxon>
        <taxon>Metazoa</taxon>
        <taxon>Ecdysozoa</taxon>
        <taxon>Nematoda</taxon>
        <taxon>Chromadorea</taxon>
        <taxon>Plectida</taxon>
        <taxon>Plectina</taxon>
        <taxon>Plectoidea</taxon>
        <taxon>Plectidae</taxon>
        <taxon>Plectus</taxon>
    </lineage>
</organism>
<evidence type="ECO:0000313" key="2">
    <source>
        <dbReference type="Proteomes" id="UP000887566"/>
    </source>
</evidence>
<reference evidence="3" key="1">
    <citation type="submission" date="2022-11" db="UniProtKB">
        <authorList>
            <consortium name="WormBaseParasite"/>
        </authorList>
    </citation>
    <scope>IDENTIFICATION</scope>
</reference>
<evidence type="ECO:0000313" key="3">
    <source>
        <dbReference type="WBParaSite" id="PSAMB.scaffold461size50299.g6269.t1"/>
    </source>
</evidence>
<sequence length="208" mass="23109">MLQNFPAKRVKQQAASLSATSTVDDSDFCHSVVPQSSATAEAVEAAEVSAPPIQSFDATEEACADSPTKAALAPFCGLRPVLRRSPRKMPSFANGFESPQKMAFVAERKRQSVSRRNICHLIDSAGANGQEADDCENEEPEESAPFEGSETVEDTKACKPKVKRVAKRPEGNFVRLNMRKKNFVRGHTSATTKRKFWNRRRFMNMNRK</sequence>
<feature type="compositionally biased region" description="Polar residues" evidence="1">
    <location>
        <begin position="13"/>
        <end position="22"/>
    </location>
</feature>
<dbReference type="AlphaFoldDB" id="A0A914WMS5"/>
<feature type="region of interest" description="Disordered" evidence="1">
    <location>
        <begin position="1"/>
        <end position="22"/>
    </location>
</feature>
<proteinExistence type="predicted"/>
<feature type="compositionally biased region" description="Acidic residues" evidence="1">
    <location>
        <begin position="131"/>
        <end position="144"/>
    </location>
</feature>
<evidence type="ECO:0000256" key="1">
    <source>
        <dbReference type="SAM" id="MobiDB-lite"/>
    </source>
</evidence>
<dbReference type="WBParaSite" id="PSAMB.scaffold461size50299.g6269.t1">
    <property type="protein sequence ID" value="PSAMB.scaffold461size50299.g6269.t1"/>
    <property type="gene ID" value="PSAMB.scaffold461size50299.g6269"/>
</dbReference>